<feature type="compositionally biased region" description="Basic and acidic residues" evidence="4">
    <location>
        <begin position="955"/>
        <end position="969"/>
    </location>
</feature>
<evidence type="ECO:0000259" key="5">
    <source>
        <dbReference type="PROSITE" id="PS50009"/>
    </source>
</evidence>
<sequence>MNSTTVPAVATPSSTTTVPPSSTVHPKKPPVPVKPRSIPPPPLLASAASSLNTPKGSIRTSLLAQRLEETLRLGLGELDVVQPARHTKPSGQSEDTTGKQSLQGGDADGKLKKQSAEEHNLQAALQAEMRRQCGSIKARFLLERRLPQNGTVAKEKELTGHSSWKRCTQLDKYQHNQSFPRATRAPILDGRNDASNGLSPVQRQHRTMSNTVEDDAGIQGQNVLERISSLLNGGSSGSSTGATGTSAPASTLVLEDISQTRTVHEEEILLINGIPVRLPAENSDHSTTSDGTDDDAVSIRDALRAGEIPSILVLNRIIEKLHRPGPGMVVAVETSLTVSNCRKTTEKCIVQPIPTGRTGDPVVEPWEVTEERVEKQLYNSRTVEMTEGYRGPDGNMPSQKHCWPSGSVDSGQWTETDAPEIKHAADPQYTKADDLLLHYTEGNLISGSLDGLLTHFTPTVSYIPDRSFIFTFLLAARQFLRPDEILEKTLRAAVANGGTNNLPHLLAAWMHDFPYDFRDERMMRLVRSFTEQQSSGGSLPHDATDRAKSSNRGSLRERSTLSRALRRLAHQLAKLEKYELEKSNLQQLKYGADEWKTAPSLVELASGSPVLMANTLTAIEAERFSFIGLEEFFPSSCGGASGSSGSSYRANTTGSNLLAYVQWYNRLTYVVATDILRSPRKRHRARAVEFWIETGRECFNRGNFNSLMAIIATLTGGPIGRLKKTWTKVTSSSSSLLSGMTSSSMISSASGIGNSSSTCSSAAGGGRQQLAILEHQADPTNNFATYRATLQAAAWRSCPASSRSSSTSSSRSSQQNSSCSSDDGQGPTNAKKGSAVAVLPFFSLLLKDLHFLNETSGSSILANGHINFDKWRQLGERLSEVRRWQRQSSYQRRCRLGRRHKSVTSAEVIALRDAIERGAVIGDTNASHEASKAGRDQPDAADDGERGAAALAKVSYERETPEGAVEKAHWKSLQQYHA</sequence>
<evidence type="ECO:0000313" key="8">
    <source>
        <dbReference type="Proteomes" id="UP000075920"/>
    </source>
</evidence>
<dbReference type="STRING" id="112268.A0A182W4F1"/>
<dbReference type="GO" id="GO:0005085">
    <property type="term" value="F:guanyl-nucleotide exchange factor activity"/>
    <property type="evidence" value="ECO:0007669"/>
    <property type="project" value="UniProtKB-KW"/>
</dbReference>
<protein>
    <recommendedName>
        <fullName evidence="9">Ras-GEF domain-containing protein</fullName>
    </recommendedName>
</protein>
<feature type="compositionally biased region" description="Pro residues" evidence="4">
    <location>
        <begin position="29"/>
        <end position="43"/>
    </location>
</feature>
<dbReference type="SUPFAM" id="SSF48366">
    <property type="entry name" value="Ras GEF"/>
    <property type="match status" value="1"/>
</dbReference>
<dbReference type="CDD" id="cd06224">
    <property type="entry name" value="REM"/>
    <property type="match status" value="1"/>
</dbReference>
<feature type="region of interest" description="Disordered" evidence="4">
    <location>
        <begin position="186"/>
        <end position="218"/>
    </location>
</feature>
<feature type="region of interest" description="Disordered" evidence="4">
    <location>
        <begin position="922"/>
        <end position="978"/>
    </location>
</feature>
<feature type="compositionally biased region" description="Basic and acidic residues" evidence="4">
    <location>
        <begin position="542"/>
        <end position="558"/>
    </location>
</feature>
<name>A0A182W4F1_9DIPT</name>
<dbReference type="GO" id="GO:0007265">
    <property type="term" value="P:Ras protein signal transduction"/>
    <property type="evidence" value="ECO:0007669"/>
    <property type="project" value="TreeGrafter"/>
</dbReference>
<dbReference type="PROSITE" id="PS50212">
    <property type="entry name" value="RASGEF_NTER"/>
    <property type="match status" value="1"/>
</dbReference>
<dbReference type="InterPro" id="IPR008937">
    <property type="entry name" value="Ras-like_GEF"/>
</dbReference>
<feature type="compositionally biased region" description="Basic and acidic residues" evidence="4">
    <location>
        <begin position="107"/>
        <end position="118"/>
    </location>
</feature>
<feature type="compositionally biased region" description="Polar residues" evidence="4">
    <location>
        <begin position="193"/>
        <end position="211"/>
    </location>
</feature>
<organism evidence="7 8">
    <name type="scientific">Anopheles minimus</name>
    <dbReference type="NCBI Taxonomy" id="112268"/>
    <lineage>
        <taxon>Eukaryota</taxon>
        <taxon>Metazoa</taxon>
        <taxon>Ecdysozoa</taxon>
        <taxon>Arthropoda</taxon>
        <taxon>Hexapoda</taxon>
        <taxon>Insecta</taxon>
        <taxon>Pterygota</taxon>
        <taxon>Neoptera</taxon>
        <taxon>Endopterygota</taxon>
        <taxon>Diptera</taxon>
        <taxon>Nematocera</taxon>
        <taxon>Culicoidea</taxon>
        <taxon>Culicidae</taxon>
        <taxon>Anophelinae</taxon>
        <taxon>Anopheles</taxon>
    </lineage>
</organism>
<evidence type="ECO:0008006" key="9">
    <source>
        <dbReference type="Google" id="ProtNLM"/>
    </source>
</evidence>
<dbReference type="GO" id="GO:0005886">
    <property type="term" value="C:plasma membrane"/>
    <property type="evidence" value="ECO:0007669"/>
    <property type="project" value="TreeGrafter"/>
</dbReference>
<feature type="coiled-coil region" evidence="3">
    <location>
        <begin position="561"/>
        <end position="588"/>
    </location>
</feature>
<feature type="compositionally biased region" description="Low complexity" evidence="4">
    <location>
        <begin position="801"/>
        <end position="821"/>
    </location>
</feature>
<feature type="region of interest" description="Disordered" evidence="4">
    <location>
        <begin position="1"/>
        <end position="56"/>
    </location>
</feature>
<feature type="region of interest" description="Disordered" evidence="4">
    <location>
        <begin position="801"/>
        <end position="831"/>
    </location>
</feature>
<evidence type="ECO:0000313" key="7">
    <source>
        <dbReference type="EnsemblMetazoa" id="AMIN005214-PA"/>
    </source>
</evidence>
<dbReference type="VEuPathDB" id="VectorBase:AMIN005214"/>
<reference evidence="8" key="1">
    <citation type="submission" date="2013-03" db="EMBL/GenBank/DDBJ databases">
        <title>The Genome Sequence of Anopheles minimus MINIMUS1.</title>
        <authorList>
            <consortium name="The Broad Institute Genomics Platform"/>
            <person name="Neafsey D.E."/>
            <person name="Walton C."/>
            <person name="Walker B."/>
            <person name="Young S.K."/>
            <person name="Zeng Q."/>
            <person name="Gargeya S."/>
            <person name="Fitzgerald M."/>
            <person name="Haas B."/>
            <person name="Abouelleil A."/>
            <person name="Allen A.W."/>
            <person name="Alvarado L."/>
            <person name="Arachchi H.M."/>
            <person name="Berlin A.M."/>
            <person name="Chapman S.B."/>
            <person name="Gainer-Dewar J."/>
            <person name="Goldberg J."/>
            <person name="Griggs A."/>
            <person name="Gujja S."/>
            <person name="Hansen M."/>
            <person name="Howarth C."/>
            <person name="Imamovic A."/>
            <person name="Ireland A."/>
            <person name="Larimer J."/>
            <person name="McCowan C."/>
            <person name="Murphy C."/>
            <person name="Pearson M."/>
            <person name="Poon T.W."/>
            <person name="Priest M."/>
            <person name="Roberts A."/>
            <person name="Saif S."/>
            <person name="Shea T."/>
            <person name="Sisk P."/>
            <person name="Sykes S."/>
            <person name="Wortman J."/>
            <person name="Nusbaum C."/>
            <person name="Birren B."/>
        </authorList>
    </citation>
    <scope>NUCLEOTIDE SEQUENCE [LARGE SCALE GENOMIC DNA]</scope>
    <source>
        <strain evidence="8">MINIMUS1</strain>
    </source>
</reference>
<dbReference type="EnsemblMetazoa" id="AMIN005214-RA">
    <property type="protein sequence ID" value="AMIN005214-PA"/>
    <property type="gene ID" value="AMIN005214"/>
</dbReference>
<evidence type="ECO:0000259" key="6">
    <source>
        <dbReference type="PROSITE" id="PS50212"/>
    </source>
</evidence>
<dbReference type="Proteomes" id="UP000075920">
    <property type="component" value="Unassembled WGS sequence"/>
</dbReference>
<dbReference type="InterPro" id="IPR023578">
    <property type="entry name" value="Ras_GEF_dom_sf"/>
</dbReference>
<dbReference type="InterPro" id="IPR000651">
    <property type="entry name" value="Ras-like_Gua-exchang_fac_N"/>
</dbReference>
<keyword evidence="3" id="KW-0175">Coiled coil</keyword>
<dbReference type="Gene3D" id="1.20.870.10">
    <property type="entry name" value="Son of sevenless (SoS) protein Chain: S domain 1"/>
    <property type="match status" value="1"/>
</dbReference>
<dbReference type="Gene3D" id="1.10.840.10">
    <property type="entry name" value="Ras guanine-nucleotide exchange factors catalytic domain"/>
    <property type="match status" value="1"/>
</dbReference>
<feature type="compositionally biased region" description="Basic and acidic residues" evidence="4">
    <location>
        <begin position="929"/>
        <end position="946"/>
    </location>
</feature>
<evidence type="ECO:0000256" key="1">
    <source>
        <dbReference type="ARBA" id="ARBA00022658"/>
    </source>
</evidence>
<keyword evidence="1 2" id="KW-0344">Guanine-nucleotide releasing factor</keyword>
<feature type="compositionally biased region" description="Low complexity" evidence="4">
    <location>
        <begin position="1"/>
        <end position="24"/>
    </location>
</feature>
<dbReference type="PANTHER" id="PTHR23113:SF356">
    <property type="entry name" value="FI05912P-RELATED"/>
    <property type="match status" value="1"/>
</dbReference>
<feature type="region of interest" description="Disordered" evidence="4">
    <location>
        <begin position="80"/>
        <end position="118"/>
    </location>
</feature>
<reference evidence="7" key="2">
    <citation type="submission" date="2020-05" db="UniProtKB">
        <authorList>
            <consortium name="EnsemblMetazoa"/>
        </authorList>
    </citation>
    <scope>IDENTIFICATION</scope>
    <source>
        <strain evidence="7">MINIMUS1</strain>
    </source>
</reference>
<proteinExistence type="predicted"/>
<dbReference type="SMART" id="SM00147">
    <property type="entry name" value="RasGEF"/>
    <property type="match status" value="1"/>
</dbReference>
<feature type="region of interest" description="Disordered" evidence="4">
    <location>
        <begin position="531"/>
        <end position="558"/>
    </location>
</feature>
<feature type="compositionally biased region" description="Polar residues" evidence="4">
    <location>
        <begin position="89"/>
        <end position="103"/>
    </location>
</feature>
<evidence type="ECO:0000256" key="2">
    <source>
        <dbReference type="PROSITE-ProRule" id="PRU00168"/>
    </source>
</evidence>
<dbReference type="PANTHER" id="PTHR23113">
    <property type="entry name" value="GUANINE NUCLEOTIDE EXCHANGE FACTOR"/>
    <property type="match status" value="1"/>
</dbReference>
<evidence type="ECO:0000256" key="3">
    <source>
        <dbReference type="SAM" id="Coils"/>
    </source>
</evidence>
<keyword evidence="8" id="KW-1185">Reference proteome</keyword>
<feature type="domain" description="N-terminal Ras-GEF" evidence="6">
    <location>
        <begin position="440"/>
        <end position="554"/>
    </location>
</feature>
<dbReference type="PROSITE" id="PS50009">
    <property type="entry name" value="RASGEF_CAT"/>
    <property type="match status" value="1"/>
</dbReference>
<feature type="domain" description="Ras-GEF" evidence="5">
    <location>
        <begin position="608"/>
        <end position="918"/>
    </location>
</feature>
<dbReference type="Pfam" id="PF00617">
    <property type="entry name" value="RasGEF"/>
    <property type="match status" value="1"/>
</dbReference>
<dbReference type="AlphaFoldDB" id="A0A182W4F1"/>
<dbReference type="InterPro" id="IPR036964">
    <property type="entry name" value="RASGEF_cat_dom_sf"/>
</dbReference>
<accession>A0A182W4F1</accession>
<dbReference type="InterPro" id="IPR001895">
    <property type="entry name" value="RASGEF_cat_dom"/>
</dbReference>
<evidence type="ECO:0000256" key="4">
    <source>
        <dbReference type="SAM" id="MobiDB-lite"/>
    </source>
</evidence>